<reference evidence="5" key="3">
    <citation type="submission" date="2025-04" db="UniProtKB">
        <authorList>
            <consortium name="RefSeq"/>
        </authorList>
    </citation>
    <scope>IDENTIFICATION</scope>
    <source>
        <strain evidence="5">CBS 781.70</strain>
    </source>
</reference>
<gene>
    <name evidence="3 5" type="ORF">P152DRAFT_497036</name>
</gene>
<evidence type="ECO:0000256" key="1">
    <source>
        <dbReference type="SAM" id="MobiDB-lite"/>
    </source>
</evidence>
<evidence type="ECO:0000313" key="4">
    <source>
        <dbReference type="Proteomes" id="UP000504638"/>
    </source>
</evidence>
<proteinExistence type="predicted"/>
<dbReference type="InterPro" id="IPR002889">
    <property type="entry name" value="WSC_carb-bd"/>
</dbReference>
<evidence type="ECO:0000313" key="3">
    <source>
        <dbReference type="EMBL" id="KAF1808881.1"/>
    </source>
</evidence>
<protein>
    <submittedName>
        <fullName evidence="3 5">WSC-domain-containing protein</fullName>
    </submittedName>
</protein>
<dbReference type="RefSeq" id="XP_033530512.1">
    <property type="nucleotide sequence ID" value="XM_033682263.1"/>
</dbReference>
<dbReference type="PROSITE" id="PS51212">
    <property type="entry name" value="WSC"/>
    <property type="match status" value="1"/>
</dbReference>
<reference evidence="5" key="2">
    <citation type="submission" date="2020-04" db="EMBL/GenBank/DDBJ databases">
        <authorList>
            <consortium name="NCBI Genome Project"/>
        </authorList>
    </citation>
    <scope>NUCLEOTIDE SEQUENCE</scope>
    <source>
        <strain evidence="5">CBS 781.70</strain>
    </source>
</reference>
<feature type="region of interest" description="Disordered" evidence="1">
    <location>
        <begin position="317"/>
        <end position="398"/>
    </location>
</feature>
<dbReference type="EMBL" id="ML975178">
    <property type="protein sequence ID" value="KAF1808881.1"/>
    <property type="molecule type" value="Genomic_DNA"/>
</dbReference>
<dbReference type="SMART" id="SM00321">
    <property type="entry name" value="WSC"/>
    <property type="match status" value="1"/>
</dbReference>
<dbReference type="Pfam" id="PF09362">
    <property type="entry name" value="DUF1996"/>
    <property type="match status" value="1"/>
</dbReference>
<dbReference type="GeneID" id="54422833"/>
<keyword evidence="4" id="KW-1185">Reference proteome</keyword>
<feature type="compositionally biased region" description="Pro residues" evidence="1">
    <location>
        <begin position="336"/>
        <end position="349"/>
    </location>
</feature>
<dbReference type="InterPro" id="IPR018535">
    <property type="entry name" value="DUF1996"/>
</dbReference>
<dbReference type="AlphaFoldDB" id="A0A6G1FT93"/>
<dbReference type="Pfam" id="PF01822">
    <property type="entry name" value="WSC"/>
    <property type="match status" value="1"/>
</dbReference>
<organism evidence="3">
    <name type="scientific">Eremomyces bilateralis CBS 781.70</name>
    <dbReference type="NCBI Taxonomy" id="1392243"/>
    <lineage>
        <taxon>Eukaryota</taxon>
        <taxon>Fungi</taxon>
        <taxon>Dikarya</taxon>
        <taxon>Ascomycota</taxon>
        <taxon>Pezizomycotina</taxon>
        <taxon>Dothideomycetes</taxon>
        <taxon>Dothideomycetes incertae sedis</taxon>
        <taxon>Eremomycetales</taxon>
        <taxon>Eremomycetaceae</taxon>
        <taxon>Eremomyces</taxon>
    </lineage>
</organism>
<feature type="compositionally biased region" description="Polar residues" evidence="1">
    <location>
        <begin position="361"/>
        <end position="377"/>
    </location>
</feature>
<evidence type="ECO:0000259" key="2">
    <source>
        <dbReference type="PROSITE" id="PS51212"/>
    </source>
</evidence>
<accession>A0A6G1FT93</accession>
<name>A0A6G1FT93_9PEZI</name>
<feature type="domain" description="WSC" evidence="2">
    <location>
        <begin position="405"/>
        <end position="496"/>
    </location>
</feature>
<reference evidence="3 5" key="1">
    <citation type="submission" date="2020-01" db="EMBL/GenBank/DDBJ databases">
        <authorList>
            <consortium name="DOE Joint Genome Institute"/>
            <person name="Haridas S."/>
            <person name="Albert R."/>
            <person name="Binder M."/>
            <person name="Bloem J."/>
            <person name="Labutti K."/>
            <person name="Salamov A."/>
            <person name="Andreopoulos B."/>
            <person name="Baker S.E."/>
            <person name="Barry K."/>
            <person name="Bills G."/>
            <person name="Bluhm B.H."/>
            <person name="Cannon C."/>
            <person name="Castanera R."/>
            <person name="Culley D.E."/>
            <person name="Daum C."/>
            <person name="Ezra D."/>
            <person name="Gonzalez J.B."/>
            <person name="Henrissat B."/>
            <person name="Kuo A."/>
            <person name="Liang C."/>
            <person name="Lipzen A."/>
            <person name="Lutzoni F."/>
            <person name="Magnuson J."/>
            <person name="Mondo S."/>
            <person name="Nolan M."/>
            <person name="Ohm R."/>
            <person name="Pangilinan J."/>
            <person name="Park H.-J."/>
            <person name="Ramirez L."/>
            <person name="Alfaro M."/>
            <person name="Sun H."/>
            <person name="Tritt A."/>
            <person name="Yoshinaga Y."/>
            <person name="Zwiers L.-H."/>
            <person name="Turgeon B.G."/>
            <person name="Goodwin S.B."/>
            <person name="Spatafora J.W."/>
            <person name="Crous P.W."/>
            <person name="Grigoriev I.V."/>
        </authorList>
    </citation>
    <scope>NUCLEOTIDE SEQUENCE</scope>
    <source>
        <strain evidence="3 5">CBS 781.70</strain>
    </source>
</reference>
<dbReference type="OrthoDB" id="74764at2759"/>
<dbReference type="PANTHER" id="PTHR43662">
    <property type="match status" value="1"/>
</dbReference>
<evidence type="ECO:0000313" key="5">
    <source>
        <dbReference type="RefSeq" id="XP_033530512.1"/>
    </source>
</evidence>
<dbReference type="PANTHER" id="PTHR43662:SF3">
    <property type="entry name" value="DOMAIN PROTEIN, PUTATIVE (AFU_ORTHOLOGUE AFUA_6G11970)-RELATED"/>
    <property type="match status" value="1"/>
</dbReference>
<sequence length="507" mass="54224">MASTGNLILRLGLIAGLFTSTYATFVVQCYSRLVDDMLDHVVNPGSTSGHLHAICGGNGFAGSMTFDQARASSCSNCNIKEDLSNYWTPKLFFRAQNSRMAIYYLHRPGPDNDPLIPFPPGFRMLAGDMNKRTPGNDFASLAVRHRCIGTNQEITNLPLTKCNGGVRTQVVFPSCWDGINSDSTDHKSHVVYPVDGYFDGGRCPKSHPKHLITLFYEVYYSSDLFSDLWTEDGKTQPFVFSNGDTTGHGFHGDFLNGWSPETLEKAVNNCVDGTPNCPEQTFTFYEQGDTQKCKLQQVVQVNAAGVLQQPANGCKPGSGGPIAAPTPAKPGTSVPPSLPPANVPTPAPSQLPSTLVPVPSGPTTSHSVQDVPSSKPNISLPSGGLPGPASPPGDSGKYTDMSSAGWRYLGCFPDSSNSRILSATMRGSAGMTVEKCLAICTADGFGVAGVKWSSEYWCGPKVPVKRTCRAVCDSQCKGSRNQICGGTGALGVYQKVVKETRKVEWVA</sequence>
<dbReference type="Proteomes" id="UP000504638">
    <property type="component" value="Unplaced"/>
</dbReference>